<keyword evidence="5" id="KW-1185">Reference proteome</keyword>
<dbReference type="InterPro" id="IPR010730">
    <property type="entry name" value="HET"/>
</dbReference>
<dbReference type="Pfam" id="PF26640">
    <property type="entry name" value="DUF8212"/>
    <property type="match status" value="1"/>
</dbReference>
<dbReference type="AlphaFoldDB" id="A0AAN7BQS5"/>
<evidence type="ECO:0000259" key="2">
    <source>
        <dbReference type="Pfam" id="PF06985"/>
    </source>
</evidence>
<sequence length="465" mass="52789">MRLINGHTLKLKEFFGSEIPREYAILSHTWEEEEVSFQEFTQLPHDDLRKTKGFDKIERACKLALKSGIKWTWVDTCCIDKTSSAELTEAINSMYMWYANSAVCYAYLSDLEAIPKGGEGEHTESEQSWKAEEKKESGKEGHDNAGKDKRSAVKDRKILEKCRWFTRGWTLQELIAPKRLGFYDKDWKFQGEKSDLSEVLSEITGIGKEVLMDEAMLGTVSVARRMSWASKRRTTRVEDMAYCLLGIFGVQLPLLYGEGDKAFIRLQEEIIKESNDLSLFAWRAEASAARRQKHWGVLAPSPREFVECSDIALWVDPIHNSECAITSKGLRVTPVPRNGLRLGDNGSYVFNLQCKRGSRAENLGIFIQQHGCDVYARIRTDELSVAPRSERDKVRPFFISKTVSPVRSAVLNTSHREAINLSRALETFRRCGVKVVGSAAFVPVGHWDSQRSLFLTCGMQSFPCC</sequence>
<feature type="compositionally biased region" description="Basic and acidic residues" evidence="1">
    <location>
        <begin position="118"/>
        <end position="149"/>
    </location>
</feature>
<comment type="caution">
    <text evidence="4">The sequence shown here is derived from an EMBL/GenBank/DDBJ whole genome shotgun (WGS) entry which is preliminary data.</text>
</comment>
<accession>A0AAN7BQS5</accession>
<protein>
    <submittedName>
        <fullName evidence="4">HET domain-protein</fullName>
    </submittedName>
</protein>
<dbReference type="InterPro" id="IPR058525">
    <property type="entry name" value="DUF8212"/>
</dbReference>
<dbReference type="EMBL" id="MU865327">
    <property type="protein sequence ID" value="KAK4227741.1"/>
    <property type="molecule type" value="Genomic_DNA"/>
</dbReference>
<evidence type="ECO:0000259" key="3">
    <source>
        <dbReference type="Pfam" id="PF26640"/>
    </source>
</evidence>
<name>A0AAN7BQS5_9PEZI</name>
<proteinExistence type="predicted"/>
<evidence type="ECO:0000313" key="4">
    <source>
        <dbReference type="EMBL" id="KAK4227741.1"/>
    </source>
</evidence>
<dbReference type="Proteomes" id="UP001301958">
    <property type="component" value="Unassembled WGS sequence"/>
</dbReference>
<dbReference type="PANTHER" id="PTHR10622:SF12">
    <property type="entry name" value="HET DOMAIN-CONTAINING PROTEIN"/>
    <property type="match status" value="1"/>
</dbReference>
<dbReference type="PANTHER" id="PTHR10622">
    <property type="entry name" value="HET DOMAIN-CONTAINING PROTEIN"/>
    <property type="match status" value="1"/>
</dbReference>
<dbReference type="Pfam" id="PF06985">
    <property type="entry name" value="HET"/>
    <property type="match status" value="1"/>
</dbReference>
<reference evidence="4" key="2">
    <citation type="submission" date="2023-05" db="EMBL/GenBank/DDBJ databases">
        <authorList>
            <consortium name="Lawrence Berkeley National Laboratory"/>
            <person name="Steindorff A."/>
            <person name="Hensen N."/>
            <person name="Bonometti L."/>
            <person name="Westerberg I."/>
            <person name="Brannstrom I.O."/>
            <person name="Guillou S."/>
            <person name="Cros-Aarteil S."/>
            <person name="Calhoun S."/>
            <person name="Haridas S."/>
            <person name="Kuo A."/>
            <person name="Mondo S."/>
            <person name="Pangilinan J."/>
            <person name="Riley R."/>
            <person name="Labutti K."/>
            <person name="Andreopoulos B."/>
            <person name="Lipzen A."/>
            <person name="Chen C."/>
            <person name="Yanf M."/>
            <person name="Daum C."/>
            <person name="Ng V."/>
            <person name="Clum A."/>
            <person name="Ohm R."/>
            <person name="Martin F."/>
            <person name="Silar P."/>
            <person name="Natvig D."/>
            <person name="Lalanne C."/>
            <person name="Gautier V."/>
            <person name="Ament-Velasquez S.L."/>
            <person name="Kruys A."/>
            <person name="Hutchinson M.I."/>
            <person name="Powell A.J."/>
            <person name="Barry K."/>
            <person name="Miller A.N."/>
            <person name="Grigoriev I.V."/>
            <person name="Debuchy R."/>
            <person name="Gladieux P."/>
            <person name="Thoren M.H."/>
            <person name="Johannesson H."/>
        </authorList>
    </citation>
    <scope>NUCLEOTIDE SEQUENCE</scope>
    <source>
        <strain evidence="4">CBS 990.96</strain>
    </source>
</reference>
<gene>
    <name evidence="4" type="ORF">QBC38DRAFT_335593</name>
</gene>
<feature type="region of interest" description="Disordered" evidence="1">
    <location>
        <begin position="117"/>
        <end position="149"/>
    </location>
</feature>
<feature type="domain" description="DUF8212" evidence="3">
    <location>
        <begin position="261"/>
        <end position="288"/>
    </location>
</feature>
<organism evidence="4 5">
    <name type="scientific">Podospora fimiseda</name>
    <dbReference type="NCBI Taxonomy" id="252190"/>
    <lineage>
        <taxon>Eukaryota</taxon>
        <taxon>Fungi</taxon>
        <taxon>Dikarya</taxon>
        <taxon>Ascomycota</taxon>
        <taxon>Pezizomycotina</taxon>
        <taxon>Sordariomycetes</taxon>
        <taxon>Sordariomycetidae</taxon>
        <taxon>Sordariales</taxon>
        <taxon>Podosporaceae</taxon>
        <taxon>Podospora</taxon>
    </lineage>
</organism>
<evidence type="ECO:0000256" key="1">
    <source>
        <dbReference type="SAM" id="MobiDB-lite"/>
    </source>
</evidence>
<evidence type="ECO:0000313" key="5">
    <source>
        <dbReference type="Proteomes" id="UP001301958"/>
    </source>
</evidence>
<reference evidence="4" key="1">
    <citation type="journal article" date="2023" name="Mol. Phylogenet. Evol.">
        <title>Genome-scale phylogeny and comparative genomics of the fungal order Sordariales.</title>
        <authorList>
            <person name="Hensen N."/>
            <person name="Bonometti L."/>
            <person name="Westerberg I."/>
            <person name="Brannstrom I.O."/>
            <person name="Guillou S."/>
            <person name="Cros-Aarteil S."/>
            <person name="Calhoun S."/>
            <person name="Haridas S."/>
            <person name="Kuo A."/>
            <person name="Mondo S."/>
            <person name="Pangilinan J."/>
            <person name="Riley R."/>
            <person name="LaButti K."/>
            <person name="Andreopoulos B."/>
            <person name="Lipzen A."/>
            <person name="Chen C."/>
            <person name="Yan M."/>
            <person name="Daum C."/>
            <person name="Ng V."/>
            <person name="Clum A."/>
            <person name="Steindorff A."/>
            <person name="Ohm R.A."/>
            <person name="Martin F."/>
            <person name="Silar P."/>
            <person name="Natvig D.O."/>
            <person name="Lalanne C."/>
            <person name="Gautier V."/>
            <person name="Ament-Velasquez S.L."/>
            <person name="Kruys A."/>
            <person name="Hutchinson M.I."/>
            <person name="Powell A.J."/>
            <person name="Barry K."/>
            <person name="Miller A.N."/>
            <person name="Grigoriev I.V."/>
            <person name="Debuchy R."/>
            <person name="Gladieux P."/>
            <person name="Hiltunen Thoren M."/>
            <person name="Johannesson H."/>
        </authorList>
    </citation>
    <scope>NUCLEOTIDE SEQUENCE</scope>
    <source>
        <strain evidence="4">CBS 990.96</strain>
    </source>
</reference>
<feature type="domain" description="Heterokaryon incompatibility" evidence="2">
    <location>
        <begin position="23"/>
        <end position="173"/>
    </location>
</feature>
<feature type="non-terminal residue" evidence="4">
    <location>
        <position position="465"/>
    </location>
</feature>